<proteinExistence type="predicted"/>
<evidence type="ECO:0000313" key="1">
    <source>
        <dbReference type="EMBL" id="MCT2588380.1"/>
    </source>
</evidence>
<organism evidence="1 2">
    <name type="scientific">Streptomyces gossypii</name>
    <dbReference type="NCBI Taxonomy" id="2883101"/>
    <lineage>
        <taxon>Bacteria</taxon>
        <taxon>Bacillati</taxon>
        <taxon>Actinomycetota</taxon>
        <taxon>Actinomycetes</taxon>
        <taxon>Kitasatosporales</taxon>
        <taxon>Streptomycetaceae</taxon>
        <taxon>Streptomyces</taxon>
    </lineage>
</organism>
<reference evidence="1 2" key="1">
    <citation type="submission" date="2021-10" db="EMBL/GenBank/DDBJ databases">
        <title>Streptomyces gossypii sp. nov., isolated from soil collected from cotton field.</title>
        <authorList>
            <person name="Ge X."/>
            <person name="Chen X."/>
            <person name="Liu W."/>
        </authorList>
    </citation>
    <scope>NUCLEOTIDE SEQUENCE [LARGE SCALE GENOMIC DNA]</scope>
    <source>
        <strain evidence="1 2">N2-109</strain>
    </source>
</reference>
<name>A0ABT2JKI0_9ACTN</name>
<evidence type="ECO:0000313" key="2">
    <source>
        <dbReference type="Proteomes" id="UP001156389"/>
    </source>
</evidence>
<comment type="caution">
    <text evidence="1">The sequence shown here is derived from an EMBL/GenBank/DDBJ whole genome shotgun (WGS) entry which is preliminary data.</text>
</comment>
<keyword evidence="2" id="KW-1185">Reference proteome</keyword>
<dbReference type="RefSeq" id="WP_260215286.1">
    <property type="nucleotide sequence ID" value="NZ_JAJAGO010000001.1"/>
</dbReference>
<evidence type="ECO:0008006" key="3">
    <source>
        <dbReference type="Google" id="ProtNLM"/>
    </source>
</evidence>
<sequence length="55" mass="6203">MPTDGAVAGRQWVPARVRMPTAGPGWWLHRRDCWQIIGEHRRVATVEAVQRVLAG</sequence>
<dbReference type="Proteomes" id="UP001156389">
    <property type="component" value="Unassembled WGS sequence"/>
</dbReference>
<dbReference type="EMBL" id="JAJAGO010000001">
    <property type="protein sequence ID" value="MCT2588380.1"/>
    <property type="molecule type" value="Genomic_DNA"/>
</dbReference>
<accession>A0ABT2JKI0</accession>
<gene>
    <name evidence="1" type="ORF">LHJ74_00190</name>
</gene>
<protein>
    <recommendedName>
        <fullName evidence="3">Transposase</fullName>
    </recommendedName>
</protein>